<evidence type="ECO:0000313" key="2">
    <source>
        <dbReference type="EMBL" id="WBL78006.1"/>
    </source>
</evidence>
<sequence length="60" mass="6944">MRRIYDDQINAFMVEAMNEHDLRERSGVRWRGRVPGLSPLIANTPRPASKASFRADDFKP</sequence>
<keyword evidence="3" id="KW-1185">Reference proteome</keyword>
<evidence type="ECO:0000313" key="3">
    <source>
        <dbReference type="Proteomes" id="UP001179614"/>
    </source>
</evidence>
<evidence type="ECO:0008006" key="4">
    <source>
        <dbReference type="Google" id="ProtNLM"/>
    </source>
</evidence>
<dbReference type="EMBL" id="CP089391">
    <property type="protein sequence ID" value="WBL78006.1"/>
    <property type="molecule type" value="Genomic_DNA"/>
</dbReference>
<feature type="region of interest" description="Disordered" evidence="1">
    <location>
        <begin position="34"/>
        <end position="60"/>
    </location>
</feature>
<gene>
    <name evidence="2" type="ORF">I3J27_34420</name>
</gene>
<reference evidence="2" key="1">
    <citation type="submission" date="2021-12" db="EMBL/GenBank/DDBJ databases">
        <title>Bradyrhizobium xenonodulans sp. nov.</title>
        <authorList>
            <person name="Claassens R."/>
            <person name="Venter S.N."/>
            <person name="Beukes C.W."/>
            <person name="Stepkowski T."/>
            <person name="Steenkamp E.T."/>
        </authorList>
    </citation>
    <scope>NUCLEOTIDE SEQUENCE</scope>
    <source>
        <strain evidence="2">14AB</strain>
    </source>
</reference>
<evidence type="ECO:0000256" key="1">
    <source>
        <dbReference type="SAM" id="MobiDB-lite"/>
    </source>
</evidence>
<protein>
    <recommendedName>
        <fullName evidence="4">Transposase</fullName>
    </recommendedName>
</protein>
<accession>A0ABY7MHV3</accession>
<organism evidence="2 3">
    <name type="scientific">Bradyrhizobium xenonodulans</name>
    <dbReference type="NCBI Taxonomy" id="2736875"/>
    <lineage>
        <taxon>Bacteria</taxon>
        <taxon>Pseudomonadati</taxon>
        <taxon>Pseudomonadota</taxon>
        <taxon>Alphaproteobacteria</taxon>
        <taxon>Hyphomicrobiales</taxon>
        <taxon>Nitrobacteraceae</taxon>
        <taxon>Bradyrhizobium</taxon>
    </lineage>
</organism>
<dbReference type="Proteomes" id="UP001179614">
    <property type="component" value="Chromosome"/>
</dbReference>
<dbReference type="RefSeq" id="WP_270163295.1">
    <property type="nucleotide sequence ID" value="NZ_CP089391.1"/>
</dbReference>
<proteinExistence type="predicted"/>
<name>A0ABY7MHV3_9BRAD</name>